<keyword evidence="3" id="KW-1185">Reference proteome</keyword>
<keyword evidence="1" id="KW-1133">Transmembrane helix</keyword>
<gene>
    <name evidence="2" type="ORF">SAMN05216548_11187</name>
</gene>
<proteinExistence type="predicted"/>
<keyword evidence="1" id="KW-0812">Transmembrane</keyword>
<feature type="transmembrane region" description="Helical" evidence="1">
    <location>
        <begin position="36"/>
        <end position="57"/>
    </location>
</feature>
<feature type="transmembrane region" description="Helical" evidence="1">
    <location>
        <begin position="12"/>
        <end position="30"/>
    </location>
</feature>
<dbReference type="EMBL" id="FOFG01000011">
    <property type="protein sequence ID" value="SER10456.1"/>
    <property type="molecule type" value="Genomic_DNA"/>
</dbReference>
<dbReference type="STRING" id="1855383.SAMN05216548_11187"/>
<dbReference type="OrthoDB" id="9907393at2"/>
<name>A0A1H9LG90_9HYPH</name>
<evidence type="ECO:0000256" key="1">
    <source>
        <dbReference type="SAM" id="Phobius"/>
    </source>
</evidence>
<dbReference type="RefSeq" id="WP_092497788.1">
    <property type="nucleotide sequence ID" value="NZ_FOFG01000011.1"/>
</dbReference>
<dbReference type="AlphaFoldDB" id="A0A1H9LG90"/>
<sequence length="167" mass="17754">MAGSTDQGDMRSQVPAVAISFVAFALLYLLFAGKVSVSECVAACACGLLAVLLRLAIVKAGRPFANGWWQGIRLAPRVVGSLFSDSRKVGLFLLRRLAGASGTGRLIEMPFRTGGGNPESRTRRALVVGNVSIAPNQFVTGVRFETGQLLVHQLQPAAASEDEQWPV</sequence>
<reference evidence="2 3" key="1">
    <citation type="submission" date="2016-10" db="EMBL/GenBank/DDBJ databases">
        <authorList>
            <person name="de Groot N.N."/>
        </authorList>
    </citation>
    <scope>NUCLEOTIDE SEQUENCE [LARGE SCALE GENOMIC DNA]</scope>
    <source>
        <strain evidence="2 3">A52C2</strain>
    </source>
</reference>
<keyword evidence="1" id="KW-0472">Membrane</keyword>
<evidence type="ECO:0000313" key="2">
    <source>
        <dbReference type="EMBL" id="SER10456.1"/>
    </source>
</evidence>
<dbReference type="Proteomes" id="UP000199647">
    <property type="component" value="Unassembled WGS sequence"/>
</dbReference>
<organism evidence="2 3">
    <name type="scientific">Faunimonas pinastri</name>
    <dbReference type="NCBI Taxonomy" id="1855383"/>
    <lineage>
        <taxon>Bacteria</taxon>
        <taxon>Pseudomonadati</taxon>
        <taxon>Pseudomonadota</taxon>
        <taxon>Alphaproteobacteria</taxon>
        <taxon>Hyphomicrobiales</taxon>
        <taxon>Afifellaceae</taxon>
        <taxon>Faunimonas</taxon>
    </lineage>
</organism>
<evidence type="ECO:0000313" key="3">
    <source>
        <dbReference type="Proteomes" id="UP000199647"/>
    </source>
</evidence>
<accession>A0A1H9LG90</accession>
<protein>
    <submittedName>
        <fullName evidence="2">Uncharacterized protein</fullName>
    </submittedName>
</protein>